<evidence type="ECO:0000256" key="4">
    <source>
        <dbReference type="ARBA" id="ARBA00022679"/>
    </source>
</evidence>
<name>A0AAE3TDG6_9BACT</name>
<keyword evidence="4 9" id="KW-0808">Transferase</keyword>
<evidence type="ECO:0000256" key="1">
    <source>
        <dbReference type="ARBA" id="ARBA00009684"/>
    </source>
</evidence>
<dbReference type="InterPro" id="IPR036554">
    <property type="entry name" value="GHMP_kinase_C_sf"/>
</dbReference>
<evidence type="ECO:0000259" key="10">
    <source>
        <dbReference type="Pfam" id="PF00288"/>
    </source>
</evidence>
<dbReference type="EC" id="2.7.1.148" evidence="2 9"/>
<feature type="active site" evidence="9">
    <location>
        <position position="11"/>
    </location>
</feature>
<dbReference type="Gene3D" id="3.30.70.890">
    <property type="entry name" value="GHMP kinase, C-terminal domain"/>
    <property type="match status" value="1"/>
</dbReference>
<dbReference type="InterPro" id="IPR004424">
    <property type="entry name" value="IspE"/>
</dbReference>
<evidence type="ECO:0000256" key="2">
    <source>
        <dbReference type="ARBA" id="ARBA00012052"/>
    </source>
</evidence>
<dbReference type="PANTHER" id="PTHR43527:SF2">
    <property type="entry name" value="4-DIPHOSPHOCYTIDYL-2-C-METHYL-D-ERYTHRITOL KINASE, CHLOROPLASTIC"/>
    <property type="match status" value="1"/>
</dbReference>
<comment type="pathway">
    <text evidence="9">Isoprenoid biosynthesis; isopentenyl diphosphate biosynthesis via DXP pathway; isopentenyl diphosphate from 1-deoxy-D-xylulose 5-phosphate: step 3/6.</text>
</comment>
<keyword evidence="9" id="KW-0414">Isoprene biosynthesis</keyword>
<feature type="domain" description="GHMP kinase C-terminal" evidence="11">
    <location>
        <begin position="209"/>
        <end position="271"/>
    </location>
</feature>
<comment type="function">
    <text evidence="9">Catalyzes the phosphorylation of the position 2 hydroxy group of 4-diphosphocytidyl-2C-methyl-D-erythritol.</text>
</comment>
<dbReference type="HAMAP" id="MF_00061">
    <property type="entry name" value="IspE"/>
    <property type="match status" value="1"/>
</dbReference>
<dbReference type="GO" id="GO:0019288">
    <property type="term" value="P:isopentenyl diphosphate biosynthetic process, methylerythritol 4-phosphate pathway"/>
    <property type="evidence" value="ECO:0007669"/>
    <property type="project" value="UniProtKB-UniRule"/>
</dbReference>
<evidence type="ECO:0000256" key="7">
    <source>
        <dbReference type="ARBA" id="ARBA00022840"/>
    </source>
</evidence>
<feature type="binding site" evidence="9">
    <location>
        <begin position="94"/>
        <end position="104"/>
    </location>
    <ligand>
        <name>ATP</name>
        <dbReference type="ChEBI" id="CHEBI:30616"/>
    </ligand>
</feature>
<evidence type="ECO:0000256" key="6">
    <source>
        <dbReference type="ARBA" id="ARBA00022777"/>
    </source>
</evidence>
<gene>
    <name evidence="9 12" type="primary">ispE</name>
    <name evidence="12" type="ORF">P0M35_04510</name>
</gene>
<reference evidence="12" key="1">
    <citation type="submission" date="2023-03" db="EMBL/GenBank/DDBJ databases">
        <title>Stygiobacter electus gen. nov., sp. nov., facultatively anaerobic thermotolerant bacterium of the class Ignavibacteria from a well of Yessentuki mineral water deposit.</title>
        <authorList>
            <person name="Podosokorskaya O.A."/>
            <person name="Elcheninov A.G."/>
            <person name="Petrova N.F."/>
            <person name="Zavarzina D.G."/>
            <person name="Kublanov I.V."/>
            <person name="Merkel A.Y."/>
        </authorList>
    </citation>
    <scope>NUCLEOTIDE SEQUENCE</scope>
    <source>
        <strain evidence="12">09-Me</strain>
    </source>
</reference>
<sequence length="280" mass="31922">MRYIEIKAPAKINIGLKVVSKRRDGYHNLSTLFYPINDLYDVLKFELAGNFSFQCDNPNIPNDDNNLVVKAKNILEKETKKRLNVKIELLKNIPSEAGLGGGSSDAAATLISLNELYSLNFRYEKLLELALDLGSDVPFFIKAKPAIGKSRGEILEQIDFEINKPILIVNPKIKISTKEAFSFVKSSNQEIEFNNFLTNHKNDFNSYKNIFENDFENYVFEKYPEIKIIKEKMYKNGALFSSMSGTGSTVYGIFPDVQKIKGLLEELPKNYFTFISTHEN</sequence>
<dbReference type="GO" id="GO:0050515">
    <property type="term" value="F:4-(cytidine 5'-diphospho)-2-C-methyl-D-erythritol kinase activity"/>
    <property type="evidence" value="ECO:0007669"/>
    <property type="project" value="UniProtKB-UniRule"/>
</dbReference>
<dbReference type="InterPro" id="IPR006204">
    <property type="entry name" value="GHMP_kinase_N_dom"/>
</dbReference>
<evidence type="ECO:0000256" key="8">
    <source>
        <dbReference type="ARBA" id="ARBA00032554"/>
    </source>
</evidence>
<comment type="similarity">
    <text evidence="1 9">Belongs to the GHMP kinase family. IspE subfamily.</text>
</comment>
<comment type="caution">
    <text evidence="12">The sequence shown here is derived from an EMBL/GenBank/DDBJ whole genome shotgun (WGS) entry which is preliminary data.</text>
</comment>
<keyword evidence="13" id="KW-1185">Reference proteome</keyword>
<protein>
    <recommendedName>
        <fullName evidence="3 9">4-diphosphocytidyl-2-C-methyl-D-erythritol kinase</fullName>
        <shortName evidence="9">CMK</shortName>
        <ecNumber evidence="2 9">2.7.1.148</ecNumber>
    </recommendedName>
    <alternativeName>
        <fullName evidence="8 9">4-(cytidine-5'-diphospho)-2-C-methyl-D-erythritol kinase</fullName>
    </alternativeName>
</protein>
<feature type="domain" description="GHMP kinase N-terminal" evidence="10">
    <location>
        <begin position="66"/>
        <end position="141"/>
    </location>
</feature>
<dbReference type="PIRSF" id="PIRSF010376">
    <property type="entry name" value="IspE"/>
    <property type="match status" value="1"/>
</dbReference>
<dbReference type="Pfam" id="PF00288">
    <property type="entry name" value="GHMP_kinases_N"/>
    <property type="match status" value="1"/>
</dbReference>
<dbReference type="GO" id="GO:0016114">
    <property type="term" value="P:terpenoid biosynthetic process"/>
    <property type="evidence" value="ECO:0007669"/>
    <property type="project" value="UniProtKB-UniRule"/>
</dbReference>
<dbReference type="GO" id="GO:0005524">
    <property type="term" value="F:ATP binding"/>
    <property type="evidence" value="ECO:0007669"/>
    <property type="project" value="UniProtKB-UniRule"/>
</dbReference>
<dbReference type="Pfam" id="PF08544">
    <property type="entry name" value="GHMP_kinases_C"/>
    <property type="match status" value="1"/>
</dbReference>
<evidence type="ECO:0000313" key="12">
    <source>
        <dbReference type="EMBL" id="MDF1611402.1"/>
    </source>
</evidence>
<evidence type="ECO:0000256" key="9">
    <source>
        <dbReference type="HAMAP-Rule" id="MF_00061"/>
    </source>
</evidence>
<evidence type="ECO:0000313" key="13">
    <source>
        <dbReference type="Proteomes" id="UP001221302"/>
    </source>
</evidence>
<dbReference type="RefSeq" id="WP_321535169.1">
    <property type="nucleotide sequence ID" value="NZ_JARGDL010000004.1"/>
</dbReference>
<dbReference type="NCBIfam" id="TIGR00154">
    <property type="entry name" value="ispE"/>
    <property type="match status" value="1"/>
</dbReference>
<dbReference type="InterPro" id="IPR013750">
    <property type="entry name" value="GHMP_kinase_C_dom"/>
</dbReference>
<dbReference type="Proteomes" id="UP001221302">
    <property type="component" value="Unassembled WGS sequence"/>
</dbReference>
<dbReference type="SUPFAM" id="SSF54211">
    <property type="entry name" value="Ribosomal protein S5 domain 2-like"/>
    <property type="match status" value="1"/>
</dbReference>
<evidence type="ECO:0000256" key="5">
    <source>
        <dbReference type="ARBA" id="ARBA00022741"/>
    </source>
</evidence>
<evidence type="ECO:0000259" key="11">
    <source>
        <dbReference type="Pfam" id="PF08544"/>
    </source>
</evidence>
<keyword evidence="6 9" id="KW-0418">Kinase</keyword>
<proteinExistence type="inferred from homology"/>
<evidence type="ECO:0000256" key="3">
    <source>
        <dbReference type="ARBA" id="ARBA00017473"/>
    </source>
</evidence>
<dbReference type="AlphaFoldDB" id="A0AAE3TDG6"/>
<dbReference type="InterPro" id="IPR014721">
    <property type="entry name" value="Ribsml_uS5_D2-typ_fold_subgr"/>
</dbReference>
<dbReference type="SUPFAM" id="SSF55060">
    <property type="entry name" value="GHMP Kinase, C-terminal domain"/>
    <property type="match status" value="1"/>
</dbReference>
<feature type="active site" evidence="9">
    <location>
        <position position="136"/>
    </location>
</feature>
<dbReference type="InterPro" id="IPR020568">
    <property type="entry name" value="Ribosomal_Su5_D2-typ_SF"/>
</dbReference>
<dbReference type="EMBL" id="JARGDL010000004">
    <property type="protein sequence ID" value="MDF1611402.1"/>
    <property type="molecule type" value="Genomic_DNA"/>
</dbReference>
<comment type="catalytic activity">
    <reaction evidence="9">
        <text>4-CDP-2-C-methyl-D-erythritol + ATP = 4-CDP-2-C-methyl-D-erythritol 2-phosphate + ADP + H(+)</text>
        <dbReference type="Rhea" id="RHEA:18437"/>
        <dbReference type="ChEBI" id="CHEBI:15378"/>
        <dbReference type="ChEBI" id="CHEBI:30616"/>
        <dbReference type="ChEBI" id="CHEBI:57823"/>
        <dbReference type="ChEBI" id="CHEBI:57919"/>
        <dbReference type="ChEBI" id="CHEBI:456216"/>
        <dbReference type="EC" id="2.7.1.148"/>
    </reaction>
</comment>
<organism evidence="12 13">
    <name type="scientific">Stygiobacter electus</name>
    <dbReference type="NCBI Taxonomy" id="3032292"/>
    <lineage>
        <taxon>Bacteria</taxon>
        <taxon>Pseudomonadati</taxon>
        <taxon>Ignavibacteriota</taxon>
        <taxon>Ignavibacteria</taxon>
        <taxon>Ignavibacteriales</taxon>
        <taxon>Melioribacteraceae</taxon>
        <taxon>Stygiobacter</taxon>
    </lineage>
</organism>
<accession>A0AAE3TDG6</accession>
<keyword evidence="5 9" id="KW-0547">Nucleotide-binding</keyword>
<dbReference type="Gene3D" id="3.30.230.10">
    <property type="match status" value="1"/>
</dbReference>
<keyword evidence="7 9" id="KW-0067">ATP-binding</keyword>
<dbReference type="PANTHER" id="PTHR43527">
    <property type="entry name" value="4-DIPHOSPHOCYTIDYL-2-C-METHYL-D-ERYTHRITOL KINASE, CHLOROPLASTIC"/>
    <property type="match status" value="1"/>
</dbReference>